<sequence>MQKSLKLVFLDNKGDKQSIIIPEVKEDITSAEIRNLADVILQNNVFGDEIRSLVKTVEAALTSKDVTTIVF</sequence>
<accession>A0A0J8G5G9</accession>
<protein>
    <recommendedName>
        <fullName evidence="3">DUF2922 domain-containing protein</fullName>
    </recommendedName>
</protein>
<evidence type="ECO:0000313" key="1">
    <source>
        <dbReference type="EMBL" id="KMT22901.1"/>
    </source>
</evidence>
<organism evidence="1 2">
    <name type="scientific">Clostridium cylindrosporum DSM 605</name>
    <dbReference type="NCBI Taxonomy" id="1121307"/>
    <lineage>
        <taxon>Bacteria</taxon>
        <taxon>Bacillati</taxon>
        <taxon>Bacillota</taxon>
        <taxon>Clostridia</taxon>
        <taxon>Eubacteriales</taxon>
        <taxon>Clostridiaceae</taxon>
        <taxon>Clostridium</taxon>
    </lineage>
</organism>
<dbReference type="InterPro" id="IPR021321">
    <property type="entry name" value="DUF2922"/>
</dbReference>
<comment type="caution">
    <text evidence="1">The sequence shown here is derived from an EMBL/GenBank/DDBJ whole genome shotgun (WGS) entry which is preliminary data.</text>
</comment>
<dbReference type="Proteomes" id="UP000036756">
    <property type="component" value="Unassembled WGS sequence"/>
</dbReference>
<name>A0A0J8G5G9_CLOCY</name>
<gene>
    <name evidence="1" type="ORF">CLCY_5c01400</name>
</gene>
<dbReference type="PATRIC" id="fig|1121307.3.peg.2077"/>
<dbReference type="EMBL" id="LFVU01000004">
    <property type="protein sequence ID" value="KMT22901.1"/>
    <property type="molecule type" value="Genomic_DNA"/>
</dbReference>
<reference evidence="1 2" key="1">
    <citation type="submission" date="2015-06" db="EMBL/GenBank/DDBJ databases">
        <title>Draft genome sequence of the purine-degrading Clostridium cylindrosporum HC-1 (DSM 605).</title>
        <authorList>
            <person name="Poehlein A."/>
            <person name="Schiel-Bengelsdorf B."/>
            <person name="Bengelsdorf F."/>
            <person name="Daniel R."/>
            <person name="Duerre P."/>
        </authorList>
    </citation>
    <scope>NUCLEOTIDE SEQUENCE [LARGE SCALE GENOMIC DNA]</scope>
    <source>
        <strain evidence="1 2">DSM 605</strain>
    </source>
</reference>
<evidence type="ECO:0000313" key="2">
    <source>
        <dbReference type="Proteomes" id="UP000036756"/>
    </source>
</evidence>
<dbReference type="AlphaFoldDB" id="A0A0J8G5G9"/>
<evidence type="ECO:0008006" key="3">
    <source>
        <dbReference type="Google" id="ProtNLM"/>
    </source>
</evidence>
<dbReference type="OrthoDB" id="9795264at2"/>
<dbReference type="STRING" id="1121307.CLCY_5c01400"/>
<proteinExistence type="predicted"/>
<keyword evidence="2" id="KW-1185">Reference proteome</keyword>
<dbReference type="Pfam" id="PF11148">
    <property type="entry name" value="DUF2922"/>
    <property type="match status" value="1"/>
</dbReference>
<dbReference type="RefSeq" id="WP_048569630.1">
    <property type="nucleotide sequence ID" value="NZ_LFVU01000004.1"/>
</dbReference>